<dbReference type="InterPro" id="IPR028082">
    <property type="entry name" value="Peripla_BP_I"/>
</dbReference>
<dbReference type="eggNOG" id="COG2984">
    <property type="taxonomic scope" value="Bacteria"/>
</dbReference>
<dbReference type="STRING" id="158190.SpiGrapes_2990"/>
<feature type="chain" id="PRO_5003515176" evidence="1">
    <location>
        <begin position="25"/>
        <end position="333"/>
    </location>
</feature>
<dbReference type="Proteomes" id="UP000005632">
    <property type="component" value="Chromosome"/>
</dbReference>
<accession>G8QXU6</accession>
<evidence type="ECO:0000313" key="3">
    <source>
        <dbReference type="Proteomes" id="UP000005632"/>
    </source>
</evidence>
<dbReference type="OrthoDB" id="9776955at2"/>
<gene>
    <name evidence="2" type="ordered locus">SpiGrapes_2990</name>
</gene>
<dbReference type="AlphaFoldDB" id="G8QXU6"/>
<dbReference type="SUPFAM" id="SSF53822">
    <property type="entry name" value="Periplasmic binding protein-like I"/>
    <property type="match status" value="1"/>
</dbReference>
<reference evidence="2 3" key="1">
    <citation type="submission" date="2011-11" db="EMBL/GenBank/DDBJ databases">
        <title>Complete sequence of Spirochaeta sp. grapes.</title>
        <authorList>
            <consortium name="US DOE Joint Genome Institute"/>
            <person name="Lucas S."/>
            <person name="Han J."/>
            <person name="Lapidus A."/>
            <person name="Cheng J.-F."/>
            <person name="Goodwin L."/>
            <person name="Pitluck S."/>
            <person name="Peters L."/>
            <person name="Ovchinnikova G."/>
            <person name="Munk A.C."/>
            <person name="Detter J.C."/>
            <person name="Han C."/>
            <person name="Tapia R."/>
            <person name="Land M."/>
            <person name="Hauser L."/>
            <person name="Kyrpides N."/>
            <person name="Ivanova N."/>
            <person name="Pagani I."/>
            <person name="Ritalahtilisa K."/>
            <person name="Loeffler F."/>
            <person name="Woyke T."/>
        </authorList>
    </citation>
    <scope>NUCLEOTIDE SEQUENCE [LARGE SCALE GENOMIC DNA]</scope>
    <source>
        <strain evidence="3">ATCC BAA-1885 / DSM 22778 / Grapes</strain>
    </source>
</reference>
<dbReference type="RefSeq" id="WP_014271579.1">
    <property type="nucleotide sequence ID" value="NC_016633.1"/>
</dbReference>
<evidence type="ECO:0000313" key="2">
    <source>
        <dbReference type="EMBL" id="AEV30740.1"/>
    </source>
</evidence>
<keyword evidence="3" id="KW-1185">Reference proteome</keyword>
<name>G8QXU6_SPHPG</name>
<feature type="signal peptide" evidence="1">
    <location>
        <begin position="1"/>
        <end position="24"/>
    </location>
</feature>
<dbReference type="Pfam" id="PF04392">
    <property type="entry name" value="ABC_sub_bind"/>
    <property type="match status" value="1"/>
</dbReference>
<dbReference type="InterPro" id="IPR007487">
    <property type="entry name" value="ABC_transpt-TYRBP-like"/>
</dbReference>
<proteinExistence type="predicted"/>
<dbReference type="HOGENOM" id="CLU_058196_0_0_12"/>
<dbReference type="PANTHER" id="PTHR35271">
    <property type="entry name" value="ABC TRANSPORTER, SUBSTRATE-BINDING LIPOPROTEIN-RELATED"/>
    <property type="match status" value="1"/>
</dbReference>
<dbReference type="Gene3D" id="3.40.50.2300">
    <property type="match status" value="2"/>
</dbReference>
<sequence length="333" mass="34574">MKHSVRTTILLLAMIVALVLPVFANGTAEVASSSTPSYKIGVSKLLAHPALDAAEKGMQDYLATTGLVVSYDLQNANGDISTASSIAQKFKSDKVDVAVGIATPSAQALANVFPTTPVVFSAVTDPVEAGLVADNICGVSDSNPVEAQIKLLVDLTGAKTIGNIYASGEANGVVLMEMAKKACENLGVQFVSAAISNSSEVKMAAQSIIGRVDAIYIATDNAVISAIASVDDVTSKAGKALLCADPSGVDGLECMVAWGFNYYSIGVATGKVVEKVLKGESPKSIGTEYLSDPSDFELWFNLDTAKKLGYTIPQSLQDSAAVLIKDGKKISQK</sequence>
<evidence type="ECO:0000256" key="1">
    <source>
        <dbReference type="SAM" id="SignalP"/>
    </source>
</evidence>
<organism evidence="2 3">
    <name type="scientific">Sphaerochaeta pleomorpha (strain ATCC BAA-1885 / DSM 22778 / Grapes)</name>
    <dbReference type="NCBI Taxonomy" id="158190"/>
    <lineage>
        <taxon>Bacteria</taxon>
        <taxon>Pseudomonadati</taxon>
        <taxon>Spirochaetota</taxon>
        <taxon>Spirochaetia</taxon>
        <taxon>Spirochaetales</taxon>
        <taxon>Sphaerochaetaceae</taxon>
        <taxon>Sphaerochaeta</taxon>
    </lineage>
</organism>
<protein>
    <submittedName>
        <fullName evidence="2">ABC-type uncharacterized transport system, periplasmic component</fullName>
    </submittedName>
</protein>
<keyword evidence="1" id="KW-0732">Signal</keyword>
<dbReference type="KEGG" id="sgp:SpiGrapes_2990"/>
<dbReference type="CDD" id="cd06325">
    <property type="entry name" value="PBP1_ABC_unchar_transporter"/>
    <property type="match status" value="1"/>
</dbReference>
<dbReference type="PANTHER" id="PTHR35271:SF1">
    <property type="entry name" value="ABC TRANSPORTER, SUBSTRATE-BINDING LIPOPROTEIN"/>
    <property type="match status" value="1"/>
</dbReference>
<dbReference type="EMBL" id="CP003155">
    <property type="protein sequence ID" value="AEV30740.1"/>
    <property type="molecule type" value="Genomic_DNA"/>
</dbReference>